<dbReference type="PROSITE" id="PS50106">
    <property type="entry name" value="PDZ"/>
    <property type="match status" value="1"/>
</dbReference>
<feature type="compositionally biased region" description="Polar residues" evidence="2">
    <location>
        <begin position="929"/>
        <end position="943"/>
    </location>
</feature>
<evidence type="ECO:0000259" key="4">
    <source>
        <dbReference type="PROSITE" id="PS50200"/>
    </source>
</evidence>
<keyword evidence="1" id="KW-0130">Cell adhesion</keyword>
<feature type="region of interest" description="Disordered" evidence="2">
    <location>
        <begin position="1138"/>
        <end position="1314"/>
    </location>
</feature>
<gene>
    <name evidence="6" type="ORF">CAMP_LOCUS365</name>
</gene>
<dbReference type="Gene3D" id="2.30.42.10">
    <property type="match status" value="1"/>
</dbReference>
<dbReference type="SMART" id="SM00314">
    <property type="entry name" value="RA"/>
    <property type="match status" value="2"/>
</dbReference>
<dbReference type="Pfam" id="PF00498">
    <property type="entry name" value="FHA"/>
    <property type="match status" value="1"/>
</dbReference>
<feature type="compositionally biased region" description="Low complexity" evidence="2">
    <location>
        <begin position="1286"/>
        <end position="1306"/>
    </location>
</feature>
<dbReference type="OrthoDB" id="6260541at2759"/>
<dbReference type="SUPFAM" id="SSF50156">
    <property type="entry name" value="PDZ domain-like"/>
    <property type="match status" value="1"/>
</dbReference>
<evidence type="ECO:0000256" key="1">
    <source>
        <dbReference type="ARBA" id="ARBA00022889"/>
    </source>
</evidence>
<feature type="domain" description="Ras-associating" evidence="4">
    <location>
        <begin position="34"/>
        <end position="128"/>
    </location>
</feature>
<dbReference type="InterPro" id="IPR001478">
    <property type="entry name" value="PDZ"/>
</dbReference>
<evidence type="ECO:0000259" key="5">
    <source>
        <dbReference type="PROSITE" id="PS51126"/>
    </source>
</evidence>
<evidence type="ECO:0000256" key="2">
    <source>
        <dbReference type="SAM" id="MobiDB-lite"/>
    </source>
</evidence>
<feature type="domain" description="PDZ" evidence="3">
    <location>
        <begin position="985"/>
        <end position="1070"/>
    </location>
</feature>
<dbReference type="PROSITE" id="PS50200">
    <property type="entry name" value="RA"/>
    <property type="match status" value="2"/>
</dbReference>
<dbReference type="SMART" id="SM00228">
    <property type="entry name" value="PDZ"/>
    <property type="match status" value="1"/>
</dbReference>
<dbReference type="GO" id="GO:0007155">
    <property type="term" value="P:cell adhesion"/>
    <property type="evidence" value="ECO:0007669"/>
    <property type="project" value="UniProtKB-KW"/>
</dbReference>
<evidence type="ECO:0000313" key="6">
    <source>
        <dbReference type="EMBL" id="CAI5437728.1"/>
    </source>
</evidence>
<name>A0A9P1I3M3_9PELO</name>
<dbReference type="Pfam" id="PF00788">
    <property type="entry name" value="RA"/>
    <property type="match status" value="2"/>
</dbReference>
<protein>
    <submittedName>
        <fullName evidence="6">Uncharacterized protein</fullName>
    </submittedName>
</protein>
<proteinExistence type="predicted"/>
<dbReference type="PROSITE" id="PS51126">
    <property type="entry name" value="DILUTE"/>
    <property type="match status" value="1"/>
</dbReference>
<dbReference type="InterPro" id="IPR029071">
    <property type="entry name" value="Ubiquitin-like_domsf"/>
</dbReference>
<dbReference type="InterPro" id="IPR002710">
    <property type="entry name" value="Dilute_dom"/>
</dbReference>
<feature type="domain" description="Ras-associating" evidence="4">
    <location>
        <begin position="222"/>
        <end position="327"/>
    </location>
</feature>
<dbReference type="FunFam" id="2.30.42.10:FF:000237">
    <property type="entry name" value="AFaDin (Actin filament binding protein) homolog"/>
    <property type="match status" value="1"/>
</dbReference>
<dbReference type="InterPro" id="IPR008984">
    <property type="entry name" value="SMAD_FHA_dom_sf"/>
</dbReference>
<evidence type="ECO:0000259" key="3">
    <source>
        <dbReference type="PROSITE" id="PS50106"/>
    </source>
</evidence>
<sequence>MLTEREQLACLVQQWNENRLDLFHLSYPTEELEVEGVMRFYFQDGGEKVLTKCVRVSSTATTRAVVDALSEKFLPDLKMLSNDVYTLWEVHENGDERCLDEEEKPLLVQLMWHKDDREGRFLLRRDRTPAPPLNPIQLQELDQKHNRFAKKKEKEPRKKHQKEFIHVNSGREEAAILQDEKSEDIYKQVPFNTFTRTISNPEAVMRKKREKKLETKLKEMTYGGSLKVYGGDIIPSRPYVTILAGINDFADKILAEALEKYGLERKFDEFMLVEVTSGSDAPRKSMSDLRDIDGRPIGPDECPLAEMTARCGENGFESFLAIKRKPHDYQIPSTSVIPNIAPPPLPPIPISPTSRNLPILTIINSNGTPSSHQILLHEGLTEVGSDREMSNFSPHNIYLDGIEIRGRHAAIANMENVVTLTPSTRDAYLEVNGVQIMQTEILRDGDLIRIGTDNLFRFSNGNEMRENGGHGNIKQHNSYYAEVSDSRASTARCAPSDYGSLPLNGNSAENYPPSVSGSSISSRNMNEDILNSNNNRFPSYSKLEPINLNISLQIGDYNVWDFLGEVMSNRASCFPSDFRLSPAYSLYLALRFFQNHSKPYTVQFFSRIESNFKQIAQECSSRDDLIFWLANAAEFNHLIERDKTFRFAKIGIEIERLFRKLVAVLQSQIRPASRAIIDIHLTDSDSTRDIIKILDSTLRTSRTSRLNPAIAIQLCGHILHSVNSHIFNHLVAVGFPPIPLTSRLGRCLQMRLEIIHRFAESMGIELAAECHLDRCRQAANLLAASKNDVATLGSTCYKLNSLQVVHLLSSFEHQDGEIPCDDDIIDRIVRLSEKQADVLTIEDGQRITLEEADELQLPFLLPQDGYFVEQIRAIPDGLWQYLMQLQHRRLCHSVTNGQQQNGSAQSQNHQQQPIVRSVSQTTLTSIPTTQFGDSIGSGMSQSLHQHFSTSHNTSSSTTTQQPSAILAAPQSFSASANQQQDALIRVLLRKNGGGIGLSIVAAQGVGDRQMGIYVKKVVEGTPAALDGRLETGDQLISVNGHSLIGISQEEAAKLMTSSGNEVHFDVRKRAAHRNGLSTWLVSPITPSTSSPMFPPPAYNNVVNRPPSTANYDVVPPPSKYPSAFVSPQHLQQHYQHHNNNIHGTEPGSVRHYRSSSASDLQQQQQQLANGGDPNASFSQMSITSSGQRSSVFDKLPSHYRHSTRPTVIQPNRPGAQSPSALRRSAPSPTNLYRPTSASNLFAPPRQNGALAGYSSNAARESTQDLHRALELSSPLARSTPNEESFNSRSIYSTTNTSNTNNRYPSNHTSPQYQQPKVVKEPAIVRPVELNMPKPTPVIKGAVPTAITQALQLQNGTSTNNIRAVRPQSGLREKLLERQDADVRQLEKTNIALMSYEAVNEELDRLDMKGQFMSEDETRRYRELLNVAAEQSRARRLLADVKSPSVERNIPIVVQTPQKLVQRETRIETVIDDIPNSNSSIENVSPDNRKVQFIDEIAQGPSTTATLFAADVPLLDSPGIVGTNEIYRDPRQRRLNEIQDRTKSDGADGAKLGFRDKQKLFARQIGEEETPRQRKDVSSAQRQIENEILNQNQNQN</sequence>
<dbReference type="InterPro" id="IPR000159">
    <property type="entry name" value="RA_dom"/>
</dbReference>
<dbReference type="GO" id="GO:0007165">
    <property type="term" value="P:signal transduction"/>
    <property type="evidence" value="ECO:0007669"/>
    <property type="project" value="InterPro"/>
</dbReference>
<dbReference type="Proteomes" id="UP001152747">
    <property type="component" value="Unassembled WGS sequence"/>
</dbReference>
<dbReference type="Pfam" id="PF01843">
    <property type="entry name" value="DIL"/>
    <property type="match status" value="1"/>
</dbReference>
<dbReference type="InterPro" id="IPR036034">
    <property type="entry name" value="PDZ_sf"/>
</dbReference>
<dbReference type="Pfam" id="PF00595">
    <property type="entry name" value="PDZ"/>
    <property type="match status" value="1"/>
</dbReference>
<feature type="compositionally biased region" description="Low complexity" evidence="2">
    <location>
        <begin position="944"/>
        <end position="961"/>
    </location>
</feature>
<accession>A0A9P1I3M3</accession>
<keyword evidence="7" id="KW-1185">Reference proteome</keyword>
<feature type="compositionally biased region" description="Low complexity" evidence="2">
    <location>
        <begin position="1217"/>
        <end position="1228"/>
    </location>
</feature>
<feature type="compositionally biased region" description="Polar residues" evidence="2">
    <location>
        <begin position="1275"/>
        <end position="1284"/>
    </location>
</feature>
<feature type="domain" description="Dilute" evidence="5">
    <location>
        <begin position="606"/>
        <end position="834"/>
    </location>
</feature>
<organism evidence="6 7">
    <name type="scientific">Caenorhabditis angaria</name>
    <dbReference type="NCBI Taxonomy" id="860376"/>
    <lineage>
        <taxon>Eukaryota</taxon>
        <taxon>Metazoa</taxon>
        <taxon>Ecdysozoa</taxon>
        <taxon>Nematoda</taxon>
        <taxon>Chromadorea</taxon>
        <taxon>Rhabditida</taxon>
        <taxon>Rhabditina</taxon>
        <taxon>Rhabditomorpha</taxon>
        <taxon>Rhabditoidea</taxon>
        <taxon>Rhabditidae</taxon>
        <taxon>Peloderinae</taxon>
        <taxon>Caenorhabditis</taxon>
    </lineage>
</organism>
<dbReference type="GO" id="GO:0032880">
    <property type="term" value="P:regulation of protein localization"/>
    <property type="evidence" value="ECO:0007669"/>
    <property type="project" value="TreeGrafter"/>
</dbReference>
<dbReference type="SMART" id="SM01132">
    <property type="entry name" value="DIL"/>
    <property type="match status" value="1"/>
</dbReference>
<dbReference type="SUPFAM" id="SSF54236">
    <property type="entry name" value="Ubiquitin-like"/>
    <property type="match status" value="2"/>
</dbReference>
<dbReference type="PANTHER" id="PTHR10398">
    <property type="entry name" value="AFADIN"/>
    <property type="match status" value="1"/>
</dbReference>
<feature type="compositionally biased region" description="Low complexity" evidence="2">
    <location>
        <begin position="896"/>
        <end position="912"/>
    </location>
</feature>
<feature type="compositionally biased region" description="Polar residues" evidence="2">
    <location>
        <begin position="1229"/>
        <end position="1239"/>
    </location>
</feature>
<dbReference type="InterPro" id="IPR000253">
    <property type="entry name" value="FHA_dom"/>
</dbReference>
<feature type="compositionally biased region" description="Polar residues" evidence="2">
    <location>
        <begin position="1175"/>
        <end position="1190"/>
    </location>
</feature>
<evidence type="ECO:0000313" key="7">
    <source>
        <dbReference type="Proteomes" id="UP001152747"/>
    </source>
</evidence>
<dbReference type="InterPro" id="IPR028842">
    <property type="entry name" value="Afadin"/>
</dbReference>
<dbReference type="SUPFAM" id="SSF49879">
    <property type="entry name" value="SMAD/FHA domain"/>
    <property type="match status" value="1"/>
</dbReference>
<dbReference type="EMBL" id="CANHGI010000001">
    <property type="protein sequence ID" value="CAI5437728.1"/>
    <property type="molecule type" value="Genomic_DNA"/>
</dbReference>
<dbReference type="GO" id="GO:0005912">
    <property type="term" value="C:adherens junction"/>
    <property type="evidence" value="ECO:0007669"/>
    <property type="project" value="TreeGrafter"/>
</dbReference>
<reference evidence="6" key="1">
    <citation type="submission" date="2022-11" db="EMBL/GenBank/DDBJ databases">
        <authorList>
            <person name="Kikuchi T."/>
        </authorList>
    </citation>
    <scope>NUCLEOTIDE SEQUENCE</scope>
    <source>
        <strain evidence="6">PS1010</strain>
    </source>
</reference>
<dbReference type="GO" id="GO:0050839">
    <property type="term" value="F:cell adhesion molecule binding"/>
    <property type="evidence" value="ECO:0007669"/>
    <property type="project" value="TreeGrafter"/>
</dbReference>
<feature type="region of interest" description="Disordered" evidence="2">
    <location>
        <begin position="896"/>
        <end position="915"/>
    </location>
</feature>
<dbReference type="PANTHER" id="PTHR10398:SF2">
    <property type="entry name" value="AFADIN"/>
    <property type="match status" value="1"/>
</dbReference>
<dbReference type="Gene3D" id="2.60.200.20">
    <property type="match status" value="1"/>
</dbReference>
<dbReference type="Gene3D" id="3.10.20.90">
    <property type="entry name" value="Phosphatidylinositol 3-kinase Catalytic Subunit, Chain A, domain 1"/>
    <property type="match status" value="2"/>
</dbReference>
<comment type="caution">
    <text evidence="6">The sequence shown here is derived from an EMBL/GenBank/DDBJ whole genome shotgun (WGS) entry which is preliminary data.</text>
</comment>
<dbReference type="CDD" id="cd01782">
    <property type="entry name" value="RA1_Afadin"/>
    <property type="match status" value="1"/>
</dbReference>
<dbReference type="CDD" id="cd06789">
    <property type="entry name" value="PDZ_AFDN-like"/>
    <property type="match status" value="1"/>
</dbReference>
<feature type="region of interest" description="Disordered" evidence="2">
    <location>
        <begin position="929"/>
        <end position="963"/>
    </location>
</feature>